<dbReference type="EMBL" id="MHDA01000024">
    <property type="protein sequence ID" value="OGY32061.1"/>
    <property type="molecule type" value="Genomic_DNA"/>
</dbReference>
<gene>
    <name evidence="2" type="ORF">A3A57_03020</name>
</gene>
<evidence type="ECO:0000313" key="3">
    <source>
        <dbReference type="Proteomes" id="UP000179279"/>
    </source>
</evidence>
<evidence type="ECO:0000313" key="2">
    <source>
        <dbReference type="EMBL" id="OGY32061.1"/>
    </source>
</evidence>
<proteinExistence type="predicted"/>
<dbReference type="Proteomes" id="UP000179279">
    <property type="component" value="Unassembled WGS sequence"/>
</dbReference>
<reference evidence="2 3" key="1">
    <citation type="journal article" date="2016" name="Nat. Commun.">
        <title>Thousands of microbial genomes shed light on interconnected biogeochemical processes in an aquifer system.</title>
        <authorList>
            <person name="Anantharaman K."/>
            <person name="Brown C.T."/>
            <person name="Hug L.A."/>
            <person name="Sharon I."/>
            <person name="Castelle C.J."/>
            <person name="Probst A.J."/>
            <person name="Thomas B.C."/>
            <person name="Singh A."/>
            <person name="Wilkins M.J."/>
            <person name="Karaoz U."/>
            <person name="Brodie E.L."/>
            <person name="Williams K.H."/>
            <person name="Hubbard S.S."/>
            <person name="Banfield J.F."/>
        </authorList>
    </citation>
    <scope>NUCLEOTIDE SEQUENCE [LARGE SCALE GENOMIC DNA]</scope>
</reference>
<keyword evidence="1" id="KW-1133">Transmembrane helix</keyword>
<dbReference type="AlphaFoldDB" id="A0A1G1WWW0"/>
<protein>
    <submittedName>
        <fullName evidence="2">Uncharacterized protein</fullName>
    </submittedName>
</protein>
<feature type="transmembrane region" description="Helical" evidence="1">
    <location>
        <begin position="43"/>
        <end position="62"/>
    </location>
</feature>
<name>A0A1G1WWW0_9BACT</name>
<comment type="caution">
    <text evidence="2">The sequence shown here is derived from an EMBL/GenBank/DDBJ whole genome shotgun (WGS) entry which is preliminary data.</text>
</comment>
<sequence length="261" mass="29188">MICWYNLINLDGGGKALTTDQDAREEGESTVDQERPRRSWGGWLVYGLIALVVVTLLINEFWPFGSDTKPIGTGIGPESEPDRVPTPALLHDYKMGEIRRAGWTHSLDEAPPSDYAGELELWGAGFHIHDGDIVEILGTPILVRDYWRWPIKVLQGGIYVEGGEYWVYDEDAGLFGPTTLGERPVPDFSIGEEVAVNYNFCLRDGPAGSTHPYTSGCALAYGMERVTILEAPVLAEGRYWCHVLRGNGENWWIPCEFQRIE</sequence>
<keyword evidence="1" id="KW-0812">Transmembrane</keyword>
<evidence type="ECO:0000256" key="1">
    <source>
        <dbReference type="SAM" id="Phobius"/>
    </source>
</evidence>
<keyword evidence="1" id="KW-0472">Membrane</keyword>
<organism evidence="2 3">
    <name type="scientific">Candidatus Woykebacteria bacterium RIFCSPLOWO2_01_FULL_41_12</name>
    <dbReference type="NCBI Taxonomy" id="1802604"/>
    <lineage>
        <taxon>Bacteria</taxon>
        <taxon>Candidatus Woykeibacteriota</taxon>
    </lineage>
</organism>
<accession>A0A1G1WWW0</accession>